<organism evidence="1 2">
    <name type="scientific">Motiliproteus coralliicola</name>
    <dbReference type="NCBI Taxonomy" id="2283196"/>
    <lineage>
        <taxon>Bacteria</taxon>
        <taxon>Pseudomonadati</taxon>
        <taxon>Pseudomonadota</taxon>
        <taxon>Gammaproteobacteria</taxon>
        <taxon>Oceanospirillales</taxon>
        <taxon>Oceanospirillaceae</taxon>
        <taxon>Motiliproteus</taxon>
    </lineage>
</organism>
<proteinExistence type="predicted"/>
<gene>
    <name evidence="1" type="ORF">DV711_00720</name>
</gene>
<comment type="caution">
    <text evidence="1">The sequence shown here is derived from an EMBL/GenBank/DDBJ whole genome shotgun (WGS) entry which is preliminary data.</text>
</comment>
<sequence>MAALCQKGKDKSMRKTRYKSYQQWVAQTTLILAPLLSGFGVSNAVGADEVLPTLPVAPQLPPTEIGLNYLEIKADPYPEPPMVEVVPDRFSMTYRNGREVYKEMAEHSFDDEPMVEVAPMADPALALPEVVVVASHSEPLYTHITVGERVVDAVPTGEDKIFLQISAVEVSPETARREALRRFQSRRFFSKPGVRAIETQ</sequence>
<keyword evidence="2" id="KW-1185">Reference proteome</keyword>
<protein>
    <submittedName>
        <fullName evidence="1">Uncharacterized protein</fullName>
    </submittedName>
</protein>
<accession>A0A369WUE0</accession>
<dbReference type="AlphaFoldDB" id="A0A369WUE0"/>
<dbReference type="EMBL" id="QQOH01000001">
    <property type="protein sequence ID" value="RDE24156.1"/>
    <property type="molecule type" value="Genomic_DNA"/>
</dbReference>
<dbReference type="Proteomes" id="UP000253769">
    <property type="component" value="Unassembled WGS sequence"/>
</dbReference>
<name>A0A369WUE0_9GAMM</name>
<reference evidence="1 2" key="1">
    <citation type="submission" date="2018-07" db="EMBL/GenBank/DDBJ databases">
        <title>Motiliproteus coralliicola sp. nov., a bacterium isolated from Coral.</title>
        <authorList>
            <person name="Wang G."/>
        </authorList>
    </citation>
    <scope>NUCLEOTIDE SEQUENCE [LARGE SCALE GENOMIC DNA]</scope>
    <source>
        <strain evidence="1 2">C34</strain>
    </source>
</reference>
<evidence type="ECO:0000313" key="2">
    <source>
        <dbReference type="Proteomes" id="UP000253769"/>
    </source>
</evidence>
<evidence type="ECO:0000313" key="1">
    <source>
        <dbReference type="EMBL" id="RDE24156.1"/>
    </source>
</evidence>